<dbReference type="Proteomes" id="UP001165082">
    <property type="component" value="Unassembled WGS sequence"/>
</dbReference>
<reference evidence="7" key="1">
    <citation type="submission" date="2022-07" db="EMBL/GenBank/DDBJ databases">
        <title>Genome analysis of Parmales, a sister group of diatoms, reveals the evolutionary specialization of diatoms from phago-mixotrophs to photoautotrophs.</title>
        <authorList>
            <person name="Ban H."/>
            <person name="Sato S."/>
            <person name="Yoshikawa S."/>
            <person name="Kazumasa Y."/>
            <person name="Nakamura Y."/>
            <person name="Ichinomiya M."/>
            <person name="Saitoh K."/>
            <person name="Sato N."/>
            <person name="Blanc-Mathieu R."/>
            <person name="Endo H."/>
            <person name="Kuwata A."/>
            <person name="Ogata H."/>
        </authorList>
    </citation>
    <scope>NUCLEOTIDE SEQUENCE</scope>
</reference>
<dbReference type="GO" id="GO:0061630">
    <property type="term" value="F:ubiquitin protein ligase activity"/>
    <property type="evidence" value="ECO:0007669"/>
    <property type="project" value="UniProtKB-EC"/>
</dbReference>
<dbReference type="InterPro" id="IPR035983">
    <property type="entry name" value="Hect_E3_ubiquitin_ligase"/>
</dbReference>
<comment type="catalytic activity">
    <reaction evidence="1">
        <text>S-ubiquitinyl-[E2 ubiquitin-conjugating enzyme]-L-cysteine + [acceptor protein]-L-lysine = [E2 ubiquitin-conjugating enzyme]-L-cysteine + N(6)-ubiquitinyl-[acceptor protein]-L-lysine.</text>
        <dbReference type="EC" id="2.3.2.26"/>
    </reaction>
</comment>
<dbReference type="FunFam" id="3.30.2160.10:FF:000002">
    <property type="entry name" value="Putative Ubiquitin-protein ligase E3C"/>
    <property type="match status" value="1"/>
</dbReference>
<protein>
    <recommendedName>
        <fullName evidence="2">HECT-type E3 ubiquitin transferase</fullName>
        <ecNumber evidence="2">2.3.2.26</ecNumber>
    </recommendedName>
</protein>
<dbReference type="InterPro" id="IPR000569">
    <property type="entry name" value="HECT_dom"/>
</dbReference>
<dbReference type="FunFam" id="3.30.2410.10:FF:000009">
    <property type="entry name" value="Probable E3 ubiquitin-protein ligase HECTD2"/>
    <property type="match status" value="1"/>
</dbReference>
<dbReference type="EMBL" id="BRXZ01001912">
    <property type="protein sequence ID" value="GMH49543.1"/>
    <property type="molecule type" value="Genomic_DNA"/>
</dbReference>
<gene>
    <name evidence="7" type="ORF">TrRE_jg411</name>
</gene>
<dbReference type="GO" id="GO:0000209">
    <property type="term" value="P:protein polyubiquitination"/>
    <property type="evidence" value="ECO:0007669"/>
    <property type="project" value="InterPro"/>
</dbReference>
<evidence type="ECO:0000313" key="8">
    <source>
        <dbReference type="Proteomes" id="UP001165082"/>
    </source>
</evidence>
<dbReference type="Pfam" id="PF00632">
    <property type="entry name" value="HECT"/>
    <property type="match status" value="1"/>
</dbReference>
<dbReference type="SUPFAM" id="SSF56204">
    <property type="entry name" value="Hect, E3 ligase catalytic domain"/>
    <property type="match status" value="1"/>
</dbReference>
<keyword evidence="8" id="KW-1185">Reference proteome</keyword>
<dbReference type="Gene3D" id="3.30.2160.10">
    <property type="entry name" value="Hect, E3 ligase catalytic domain"/>
    <property type="match status" value="1"/>
</dbReference>
<dbReference type="PROSITE" id="PS50237">
    <property type="entry name" value="HECT"/>
    <property type="match status" value="1"/>
</dbReference>
<dbReference type="CDD" id="cd00078">
    <property type="entry name" value="HECTc"/>
    <property type="match status" value="1"/>
</dbReference>
<evidence type="ECO:0000256" key="2">
    <source>
        <dbReference type="ARBA" id="ARBA00012485"/>
    </source>
</evidence>
<dbReference type="Gene3D" id="3.90.1750.10">
    <property type="entry name" value="Hect, E3 ligase catalytic domains"/>
    <property type="match status" value="1"/>
</dbReference>
<keyword evidence="4 5" id="KW-0833">Ubl conjugation pathway</keyword>
<keyword evidence="3" id="KW-0808">Transferase</keyword>
<accession>A0A9W7DSX1</accession>
<dbReference type="GO" id="GO:0006511">
    <property type="term" value="P:ubiquitin-dependent protein catabolic process"/>
    <property type="evidence" value="ECO:0007669"/>
    <property type="project" value="TreeGrafter"/>
</dbReference>
<comment type="caution">
    <text evidence="7">The sequence shown here is derived from an EMBL/GenBank/DDBJ whole genome shotgun (WGS) entry which is preliminary data.</text>
</comment>
<evidence type="ECO:0000256" key="1">
    <source>
        <dbReference type="ARBA" id="ARBA00000885"/>
    </source>
</evidence>
<dbReference type="PANTHER" id="PTHR45700:SF2">
    <property type="entry name" value="UBIQUITIN-PROTEIN LIGASE E3C"/>
    <property type="match status" value="1"/>
</dbReference>
<evidence type="ECO:0000259" key="6">
    <source>
        <dbReference type="PROSITE" id="PS50237"/>
    </source>
</evidence>
<name>A0A9W7DSX1_9STRA</name>
<feature type="domain" description="HECT" evidence="6">
    <location>
        <begin position="572"/>
        <end position="912"/>
    </location>
</feature>
<organism evidence="7 8">
    <name type="scientific">Triparma retinervis</name>
    <dbReference type="NCBI Taxonomy" id="2557542"/>
    <lineage>
        <taxon>Eukaryota</taxon>
        <taxon>Sar</taxon>
        <taxon>Stramenopiles</taxon>
        <taxon>Ochrophyta</taxon>
        <taxon>Bolidophyceae</taxon>
        <taxon>Parmales</taxon>
        <taxon>Triparmaceae</taxon>
        <taxon>Triparma</taxon>
    </lineage>
</organism>
<dbReference type="InterPro" id="IPR044611">
    <property type="entry name" value="E3A/B/C-like"/>
</dbReference>
<sequence length="912" mass="99358">MSTTKSLRFSRSHNRKLLSAVTSLQRSYRGRISSRLFLSALRSSYDSKIGVLLKVSTSQKSKTGSPYVPPPATVNSLARMLSFFTKAPSPSPRDGHRVAIMAGFCITPGITHCSMSLNPIVGWAEDGRLARFLKLCAGHLGGDEDKFDGRMLMMMAREIATVPLLNERLEDRDFKRIGRMLGDMCKTLLGEARSAGGGSGYGGVLPKYGPAEIPVPPTVAMLGNIVSFIRAGGGTERDHDEDEGIVRWVLPVVAGLLEEVPIGCIGSGRKKSIFGWMGVGSEGSGGSGEGNGSSWAKKLSSLLGGSKTKKKKKDMTGEGFLVDTSKMSRDIAGGGVGGGALVSSKLDGASASAGKGGTRKAEKLNFDVSRVRAIAPLLCVLLSRWGGTGCFNIVSRRRVHSDDATTSPSPSVLNVLNVLCYSTSILQVLWAHLQEPSAVADVEEALGGRRGPLVLRDMGGRERGGTTLACVSVFASLMSNTLVLTDDEELLRGNKPLPLFQFRRIIVLFKRLIWKACSDGRAVEGAVCGIALAHVQGVSEQGTLRPGRRVRIQRGRILEDGLATMNSLGPRLRERIMVQYVNEFGIEERGIDVGGLFKDFWSDLSKVAFSPGYALFSETERGELYPSPMAMSAHGKDGCEQLFTFLGRIVGKALYENIVIQPVFAHFFLSFMKGGYNYNNMLSDLATKDRELYKNLMFLKEYEGDAEDLCLTFTVTQDDFGNGGEIELMPGGKDIDVTDKNKMRYIHLVAKYHMSDRIKLQSEAFRRGLGDVIESSWLRMFNEQELQILISGVGSGNLDIADLKRNVRYSGGFTGIDRNIINFWSAIENMTAKEQRQLIKFVTSCERAPSLGFAALDPPFTIQRIGISNDNEKLPSASTCFNVLKLPTYSSKKTMKEKLLVSITSGTGFEMS</sequence>
<dbReference type="SMART" id="SM00119">
    <property type="entry name" value="HECTc"/>
    <property type="match status" value="1"/>
</dbReference>
<evidence type="ECO:0000256" key="5">
    <source>
        <dbReference type="PROSITE-ProRule" id="PRU00104"/>
    </source>
</evidence>
<dbReference type="Gene3D" id="3.30.2410.10">
    <property type="entry name" value="Hect, E3 ligase catalytic domain"/>
    <property type="match status" value="1"/>
</dbReference>
<evidence type="ECO:0000256" key="3">
    <source>
        <dbReference type="ARBA" id="ARBA00022679"/>
    </source>
</evidence>
<dbReference type="AlphaFoldDB" id="A0A9W7DSX1"/>
<dbReference type="EC" id="2.3.2.26" evidence="2"/>
<feature type="active site" description="Glycyl thioester intermediate" evidence="5">
    <location>
        <position position="880"/>
    </location>
</feature>
<proteinExistence type="predicted"/>
<dbReference type="PANTHER" id="PTHR45700">
    <property type="entry name" value="UBIQUITIN-PROTEIN LIGASE E3C"/>
    <property type="match status" value="1"/>
</dbReference>
<evidence type="ECO:0000256" key="4">
    <source>
        <dbReference type="ARBA" id="ARBA00022786"/>
    </source>
</evidence>
<evidence type="ECO:0000313" key="7">
    <source>
        <dbReference type="EMBL" id="GMH49543.1"/>
    </source>
</evidence>
<dbReference type="OrthoDB" id="8068875at2759"/>